<name>A0ABT0QZS6_9MICO</name>
<dbReference type="PROSITE" id="PS50850">
    <property type="entry name" value="MFS"/>
    <property type="match status" value="1"/>
</dbReference>
<dbReference type="RefSeq" id="WP_249737241.1">
    <property type="nucleotide sequence ID" value="NZ_JAKNCJ010000002.1"/>
</dbReference>
<evidence type="ECO:0000256" key="5">
    <source>
        <dbReference type="ARBA" id="ARBA00023136"/>
    </source>
</evidence>
<keyword evidence="2" id="KW-0813">Transport</keyword>
<gene>
    <name evidence="8" type="ORF">Bequi_07105</name>
</gene>
<feature type="transmembrane region" description="Helical" evidence="6">
    <location>
        <begin position="179"/>
        <end position="198"/>
    </location>
</feature>
<feature type="transmembrane region" description="Helical" evidence="6">
    <location>
        <begin position="315"/>
        <end position="335"/>
    </location>
</feature>
<comment type="subcellular location">
    <subcellularLocation>
        <location evidence="1">Cell membrane</location>
        <topology evidence="1">Multi-pass membrane protein</topology>
    </subcellularLocation>
</comment>
<feature type="transmembrane region" description="Helical" evidence="6">
    <location>
        <begin position="242"/>
        <end position="266"/>
    </location>
</feature>
<feature type="transmembrane region" description="Helical" evidence="6">
    <location>
        <begin position="61"/>
        <end position="80"/>
    </location>
</feature>
<dbReference type="InterPro" id="IPR020846">
    <property type="entry name" value="MFS_dom"/>
</dbReference>
<keyword evidence="3 6" id="KW-0812">Transmembrane</keyword>
<reference evidence="8" key="1">
    <citation type="submission" date="2022-02" db="EMBL/GenBank/DDBJ databases">
        <authorList>
            <person name="Lee M."/>
            <person name="Kim S.-J."/>
            <person name="Jung M.-Y."/>
        </authorList>
    </citation>
    <scope>NUCLEOTIDE SEQUENCE</scope>
    <source>
        <strain evidence="8">JHP9</strain>
    </source>
</reference>
<evidence type="ECO:0000256" key="2">
    <source>
        <dbReference type="ARBA" id="ARBA00022448"/>
    </source>
</evidence>
<dbReference type="CDD" id="cd17321">
    <property type="entry name" value="MFS_MMR_MDR_like"/>
    <property type="match status" value="1"/>
</dbReference>
<evidence type="ECO:0000256" key="6">
    <source>
        <dbReference type="SAM" id="Phobius"/>
    </source>
</evidence>
<dbReference type="PANTHER" id="PTHR42718">
    <property type="entry name" value="MAJOR FACILITATOR SUPERFAMILY MULTIDRUG TRANSPORTER MFSC"/>
    <property type="match status" value="1"/>
</dbReference>
<protein>
    <submittedName>
        <fullName evidence="8">MFS transporter</fullName>
    </submittedName>
</protein>
<dbReference type="Pfam" id="PF07690">
    <property type="entry name" value="MFS_1"/>
    <property type="match status" value="1"/>
</dbReference>
<feature type="transmembrane region" description="Helical" evidence="6">
    <location>
        <begin position="152"/>
        <end position="173"/>
    </location>
</feature>
<keyword evidence="9" id="KW-1185">Reference proteome</keyword>
<evidence type="ECO:0000256" key="3">
    <source>
        <dbReference type="ARBA" id="ARBA00022692"/>
    </source>
</evidence>
<comment type="caution">
    <text evidence="8">The sequence shown here is derived from an EMBL/GenBank/DDBJ whole genome shotgun (WGS) entry which is preliminary data.</text>
</comment>
<feature type="transmembrane region" description="Helical" evidence="6">
    <location>
        <begin position="92"/>
        <end position="113"/>
    </location>
</feature>
<keyword evidence="4 6" id="KW-1133">Transmembrane helix</keyword>
<feature type="transmembrane region" description="Helical" evidence="6">
    <location>
        <begin position="119"/>
        <end position="140"/>
    </location>
</feature>
<evidence type="ECO:0000256" key="1">
    <source>
        <dbReference type="ARBA" id="ARBA00004651"/>
    </source>
</evidence>
<feature type="transmembrane region" description="Helical" evidence="6">
    <location>
        <begin position="287"/>
        <end position="309"/>
    </location>
</feature>
<evidence type="ECO:0000313" key="9">
    <source>
        <dbReference type="Proteomes" id="UP001203761"/>
    </source>
</evidence>
<evidence type="ECO:0000313" key="8">
    <source>
        <dbReference type="EMBL" id="MCL6423152.1"/>
    </source>
</evidence>
<feature type="transmembrane region" description="Helical" evidence="6">
    <location>
        <begin position="21"/>
        <end position="41"/>
    </location>
</feature>
<dbReference type="Gene3D" id="1.20.1250.20">
    <property type="entry name" value="MFS general substrate transporter like domains"/>
    <property type="match status" value="2"/>
</dbReference>
<dbReference type="PANTHER" id="PTHR42718:SF9">
    <property type="entry name" value="MAJOR FACILITATOR SUPERFAMILY MULTIDRUG TRANSPORTER MFSC"/>
    <property type="match status" value="1"/>
</dbReference>
<feature type="domain" description="Major facilitator superfamily (MFS) profile" evidence="7">
    <location>
        <begin position="22"/>
        <end position="380"/>
    </location>
</feature>
<evidence type="ECO:0000256" key="4">
    <source>
        <dbReference type="ARBA" id="ARBA00022989"/>
    </source>
</evidence>
<dbReference type="Proteomes" id="UP001203761">
    <property type="component" value="Unassembled WGS sequence"/>
</dbReference>
<sequence>MPASHAPARALAADGFRPGTGWLIGIVLAVITFWLFAQTFINVNPAVQSSLGIPQTTTNLAVSVAALFSGIFVVVAGGLADRLGRVRMLRIGLVLSIIGSALVALAPADAGALTSSVLLGGRIAQGLSAAAIMPSALALINTFFQGADRQRAVSFFSIGTFGGSGVTSFFGGLMASSFFGWRGIFALSILVAIGALLLTRGTPEVKAQAPAGGHARFDPGGVIVFVITLLALNVYISQGPRIGWLSLAGIALLVVTVIGLIAFIAIETRKAAPFLHLDLFRIPTFTGAVVANFLANATIGTIFLVQNFLQKGAGWSPLAAASLTLGYLIAILSLIRVGEKLLQRFGPKRPMTWGMAILGTAVLPCAPSRSSRCPSTWWSR</sequence>
<keyword evidence="5 6" id="KW-0472">Membrane</keyword>
<dbReference type="InterPro" id="IPR036259">
    <property type="entry name" value="MFS_trans_sf"/>
</dbReference>
<accession>A0ABT0QZS6</accession>
<organism evidence="8 9">
    <name type="scientific">Brachybacterium equifaecis</name>
    <dbReference type="NCBI Taxonomy" id="2910770"/>
    <lineage>
        <taxon>Bacteria</taxon>
        <taxon>Bacillati</taxon>
        <taxon>Actinomycetota</taxon>
        <taxon>Actinomycetes</taxon>
        <taxon>Micrococcales</taxon>
        <taxon>Dermabacteraceae</taxon>
        <taxon>Brachybacterium</taxon>
    </lineage>
</organism>
<dbReference type="InterPro" id="IPR011701">
    <property type="entry name" value="MFS"/>
</dbReference>
<dbReference type="EMBL" id="JAKNCJ010000002">
    <property type="protein sequence ID" value="MCL6423152.1"/>
    <property type="molecule type" value="Genomic_DNA"/>
</dbReference>
<dbReference type="SUPFAM" id="SSF103473">
    <property type="entry name" value="MFS general substrate transporter"/>
    <property type="match status" value="1"/>
</dbReference>
<proteinExistence type="predicted"/>
<feature type="transmembrane region" description="Helical" evidence="6">
    <location>
        <begin position="219"/>
        <end position="236"/>
    </location>
</feature>
<evidence type="ECO:0000259" key="7">
    <source>
        <dbReference type="PROSITE" id="PS50850"/>
    </source>
</evidence>